<dbReference type="Pfam" id="PF09388">
    <property type="entry name" value="SpoOE-like"/>
    <property type="match status" value="1"/>
</dbReference>
<dbReference type="InterPro" id="IPR018540">
    <property type="entry name" value="Spo0E-like"/>
</dbReference>
<evidence type="ECO:0000313" key="1">
    <source>
        <dbReference type="EMBL" id="TDF99612.1"/>
    </source>
</evidence>
<dbReference type="RefSeq" id="WP_133226164.1">
    <property type="nucleotide sequence ID" value="NZ_SMRT01000002.1"/>
</dbReference>
<dbReference type="GO" id="GO:0043937">
    <property type="term" value="P:regulation of sporulation"/>
    <property type="evidence" value="ECO:0007669"/>
    <property type="project" value="InterPro"/>
</dbReference>
<keyword evidence="2" id="KW-1185">Reference proteome</keyword>
<dbReference type="AlphaFoldDB" id="A0A4R5KVT5"/>
<dbReference type="Gene3D" id="4.10.280.10">
    <property type="entry name" value="Helix-loop-helix DNA-binding domain"/>
    <property type="match status" value="1"/>
</dbReference>
<dbReference type="EMBL" id="SMRT01000002">
    <property type="protein sequence ID" value="TDF99612.1"/>
    <property type="molecule type" value="Genomic_DNA"/>
</dbReference>
<dbReference type="GO" id="GO:0046983">
    <property type="term" value="F:protein dimerization activity"/>
    <property type="evidence" value="ECO:0007669"/>
    <property type="project" value="InterPro"/>
</dbReference>
<reference evidence="1 2" key="1">
    <citation type="submission" date="2019-03" db="EMBL/GenBank/DDBJ databases">
        <title>This is whole genome sequence of Paenibacillus sp MS74 strain.</title>
        <authorList>
            <person name="Trinh H.N."/>
        </authorList>
    </citation>
    <scope>NUCLEOTIDE SEQUENCE [LARGE SCALE GENOMIC DNA]</scope>
    <source>
        <strain evidence="1 2">MS74</strain>
    </source>
</reference>
<accession>A0A4R5KVT5</accession>
<gene>
    <name evidence="1" type="ORF">E1757_07200</name>
</gene>
<evidence type="ECO:0000313" key="2">
    <source>
        <dbReference type="Proteomes" id="UP000295636"/>
    </source>
</evidence>
<dbReference type="InterPro" id="IPR037208">
    <property type="entry name" value="Spo0E-like_sf"/>
</dbReference>
<comment type="caution">
    <text evidence="1">The sequence shown here is derived from an EMBL/GenBank/DDBJ whole genome shotgun (WGS) entry which is preliminary data.</text>
</comment>
<proteinExistence type="predicted"/>
<dbReference type="Proteomes" id="UP000295636">
    <property type="component" value="Unassembled WGS sequence"/>
</dbReference>
<dbReference type="SUPFAM" id="SSF140500">
    <property type="entry name" value="BAS1536-like"/>
    <property type="match status" value="1"/>
</dbReference>
<dbReference type="OrthoDB" id="2654184at2"/>
<sequence length="64" mass="7283">MIVSALLELKIHRYVDELHELVNVKGYALTNPEVVNKSMELDLLILKAMRGQSNAFTTMKLSHD</sequence>
<protein>
    <submittedName>
        <fullName evidence="1">Aspartyl-phosphate phosphatase Spo0E family protein</fullName>
    </submittedName>
</protein>
<name>A0A4R5KVT5_9BACL</name>
<organism evidence="1 2">
    <name type="scientific">Paenibacillus piri</name>
    <dbReference type="NCBI Taxonomy" id="2547395"/>
    <lineage>
        <taxon>Bacteria</taxon>
        <taxon>Bacillati</taxon>
        <taxon>Bacillota</taxon>
        <taxon>Bacilli</taxon>
        <taxon>Bacillales</taxon>
        <taxon>Paenibacillaceae</taxon>
        <taxon>Paenibacillus</taxon>
    </lineage>
</organism>
<dbReference type="InterPro" id="IPR036638">
    <property type="entry name" value="HLH_DNA-bd_sf"/>
</dbReference>